<feature type="transmembrane region" description="Helical" evidence="1">
    <location>
        <begin position="210"/>
        <end position="230"/>
    </location>
</feature>
<protein>
    <recommendedName>
        <fullName evidence="4">MFS transporter</fullName>
    </recommendedName>
</protein>
<keyword evidence="1" id="KW-1133">Transmembrane helix</keyword>
<proteinExistence type="predicted"/>
<gene>
    <name evidence="2" type="ORF">IAC23_04615</name>
</gene>
<feature type="transmembrane region" description="Helical" evidence="1">
    <location>
        <begin position="177"/>
        <end position="198"/>
    </location>
</feature>
<feature type="transmembrane region" description="Helical" evidence="1">
    <location>
        <begin position="319"/>
        <end position="339"/>
    </location>
</feature>
<feature type="transmembrane region" description="Helical" evidence="1">
    <location>
        <begin position="396"/>
        <end position="413"/>
    </location>
</feature>
<dbReference type="SUPFAM" id="SSF103473">
    <property type="entry name" value="MFS general substrate transporter"/>
    <property type="match status" value="1"/>
</dbReference>
<feature type="transmembrane region" description="Helical" evidence="1">
    <location>
        <begin position="351"/>
        <end position="375"/>
    </location>
</feature>
<dbReference type="InterPro" id="IPR036259">
    <property type="entry name" value="MFS_trans_sf"/>
</dbReference>
<reference evidence="2" key="2">
    <citation type="journal article" date="2021" name="PeerJ">
        <title>Extensive microbial diversity within the chicken gut microbiome revealed by metagenomics and culture.</title>
        <authorList>
            <person name="Gilroy R."/>
            <person name="Ravi A."/>
            <person name="Getino M."/>
            <person name="Pursley I."/>
            <person name="Horton D.L."/>
            <person name="Alikhan N.F."/>
            <person name="Baker D."/>
            <person name="Gharbi K."/>
            <person name="Hall N."/>
            <person name="Watson M."/>
            <person name="Adriaenssens E.M."/>
            <person name="Foster-Nyarko E."/>
            <person name="Jarju S."/>
            <person name="Secka A."/>
            <person name="Antonio M."/>
            <person name="Oren A."/>
            <person name="Chaudhuri R.R."/>
            <person name="La Ragione R."/>
            <person name="Hildebrand F."/>
            <person name="Pallen M.J."/>
        </authorList>
    </citation>
    <scope>NUCLEOTIDE SEQUENCE</scope>
    <source>
        <strain evidence="2">D5-748</strain>
    </source>
</reference>
<feature type="transmembrane region" description="Helical" evidence="1">
    <location>
        <begin position="21"/>
        <end position="43"/>
    </location>
</feature>
<keyword evidence="1" id="KW-0472">Membrane</keyword>
<accession>A0A9D9HB36</accession>
<dbReference type="Proteomes" id="UP000823619">
    <property type="component" value="Unassembled WGS sequence"/>
</dbReference>
<evidence type="ECO:0000313" key="3">
    <source>
        <dbReference type="Proteomes" id="UP000823619"/>
    </source>
</evidence>
<organism evidence="2 3">
    <name type="scientific">Candidatus Cryptobacteroides merdavium</name>
    <dbReference type="NCBI Taxonomy" id="2840769"/>
    <lineage>
        <taxon>Bacteria</taxon>
        <taxon>Pseudomonadati</taxon>
        <taxon>Bacteroidota</taxon>
        <taxon>Bacteroidia</taxon>
        <taxon>Bacteroidales</taxon>
        <taxon>Candidatus Cryptobacteroides</taxon>
    </lineage>
</organism>
<evidence type="ECO:0000313" key="2">
    <source>
        <dbReference type="EMBL" id="MBO8444961.1"/>
    </source>
</evidence>
<feature type="transmembrane region" description="Helical" evidence="1">
    <location>
        <begin position="292"/>
        <end position="312"/>
    </location>
</feature>
<reference evidence="2" key="1">
    <citation type="submission" date="2020-10" db="EMBL/GenBank/DDBJ databases">
        <authorList>
            <person name="Gilroy R."/>
        </authorList>
    </citation>
    <scope>NUCLEOTIDE SEQUENCE</scope>
    <source>
        <strain evidence="2">D5-748</strain>
    </source>
</reference>
<evidence type="ECO:0008006" key="4">
    <source>
        <dbReference type="Google" id="ProtNLM"/>
    </source>
</evidence>
<dbReference type="EMBL" id="JADIMO010000054">
    <property type="protein sequence ID" value="MBO8444961.1"/>
    <property type="molecule type" value="Genomic_DNA"/>
</dbReference>
<evidence type="ECO:0000256" key="1">
    <source>
        <dbReference type="SAM" id="Phobius"/>
    </source>
</evidence>
<name>A0A9D9HB36_9BACT</name>
<feature type="transmembrane region" description="Helical" evidence="1">
    <location>
        <begin position="146"/>
        <end position="171"/>
    </location>
</feature>
<comment type="caution">
    <text evidence="2">The sequence shown here is derived from an EMBL/GenBank/DDBJ whole genome shotgun (WGS) entry which is preliminary data.</text>
</comment>
<keyword evidence="1" id="KW-0812">Transmembrane</keyword>
<dbReference type="AlphaFoldDB" id="A0A9D9HB36"/>
<feature type="transmembrane region" description="Helical" evidence="1">
    <location>
        <begin position="267"/>
        <end position="286"/>
    </location>
</feature>
<feature type="transmembrane region" description="Helical" evidence="1">
    <location>
        <begin position="242"/>
        <end position="260"/>
    </location>
</feature>
<feature type="transmembrane region" description="Helical" evidence="1">
    <location>
        <begin position="425"/>
        <end position="443"/>
    </location>
</feature>
<feature type="transmembrane region" description="Helical" evidence="1">
    <location>
        <begin position="58"/>
        <end position="76"/>
    </location>
</feature>
<sequence>MSGIQMPREVTFFKEWIPNPVRVCLCVFFALSFQFSGGIYLSAVSEMVGDLALLQEDIMMTGYASFVGMTMIFPVLFRLKFRFTARSMLMVICPVLVVCNFITMSTESLPVLVITSFVAGTFRMWGTFECFSNMQLSLTANRDFTIFFPFIYAIILGSIELSGLLTVNLSWYMDWRYMHLFIMGLLLFVWLLVTLLTRHFRLAPPVPLKGIDWIGWVLWSIFLLCGIFVCEYGCHYDWFDSPYIRMAAAVCAVSLLLSVMRMFRMKNAYAGVIIGCGLTWLWLHVMKGGFKFIVFFGFATPVLYQCMMYFLLDPGMNIELLYIPVMLMNAGHAAIYAALTVYPVRVVPFQHFFQTLSLMGFVRSGLGAPFASAVYGRLMDVLVPQNMQLLSAEMDAVNGMAAGIPLGALYGSVAEQALLVSMKQIYGWVSIAGIAILVFILAYRQPGPVMVFKTWLRRRAGRWFTGRKAVWS</sequence>